<dbReference type="EMBL" id="JAROAV010000028">
    <property type="protein sequence ID" value="MDF8264607.1"/>
    <property type="molecule type" value="Genomic_DNA"/>
</dbReference>
<dbReference type="Proteomes" id="UP001528912">
    <property type="component" value="Unassembled WGS sequence"/>
</dbReference>
<accession>A0ABT6C6T8</accession>
<organism evidence="1 2">
    <name type="scientific">Luteipulveratus flavus</name>
    <dbReference type="NCBI Taxonomy" id="3031728"/>
    <lineage>
        <taxon>Bacteria</taxon>
        <taxon>Bacillati</taxon>
        <taxon>Actinomycetota</taxon>
        <taxon>Actinomycetes</taxon>
        <taxon>Micrococcales</taxon>
        <taxon>Dermacoccaceae</taxon>
        <taxon>Luteipulveratus</taxon>
    </lineage>
</organism>
<evidence type="ECO:0000313" key="1">
    <source>
        <dbReference type="EMBL" id="MDF8264607.1"/>
    </source>
</evidence>
<protein>
    <submittedName>
        <fullName evidence="1">Uncharacterized protein</fullName>
    </submittedName>
</protein>
<proteinExistence type="predicted"/>
<evidence type="ECO:0000313" key="2">
    <source>
        <dbReference type="Proteomes" id="UP001528912"/>
    </source>
</evidence>
<comment type="caution">
    <text evidence="1">The sequence shown here is derived from an EMBL/GenBank/DDBJ whole genome shotgun (WGS) entry which is preliminary data.</text>
</comment>
<keyword evidence="2" id="KW-1185">Reference proteome</keyword>
<gene>
    <name evidence="1" type="ORF">P4R38_10165</name>
</gene>
<reference evidence="1 2" key="1">
    <citation type="submission" date="2023-03" db="EMBL/GenBank/DDBJ databases">
        <title>YIM 133296 draft genome.</title>
        <authorList>
            <person name="Xiong L."/>
        </authorList>
    </citation>
    <scope>NUCLEOTIDE SEQUENCE [LARGE SCALE GENOMIC DNA]</scope>
    <source>
        <strain evidence="1 2">YIM 133296</strain>
    </source>
</reference>
<dbReference type="RefSeq" id="WP_277192044.1">
    <property type="nucleotide sequence ID" value="NZ_JAROAV010000028.1"/>
</dbReference>
<sequence length="336" mass="36959">MLRQSAQNIREHGLQIQEEWSYVDRDSGQVRQLDALVSCDLTNRDANRAMAGAPSRASGYLRASLDLLIECKQSTFPYIFFTRDSVYCEAPRVAGFPHDAVSIFLGGEDATPVAMSYRDYLGIYEVALARAPVYALTMARLERKGSRLEISGEDVFRGISLPLRKAVAHFEKETAPAPHHLFYDIRTVLPVAVVRAPLVAVRQNESGSPKLEYPAWVRVVQSEISSPGLGRGPFVQAGFFDVVHINHFGAYLDEAFECAREVGARAAEAAIPIITGKAIMREPDSDGPVDGADLAAYRTMPGLMDESAFRKWMGTRWVEVHSQLANNGGPASTTPE</sequence>
<name>A0ABT6C6T8_9MICO</name>